<dbReference type="EMBL" id="WEKT01000076">
    <property type="protein sequence ID" value="MZI95872.1"/>
    <property type="molecule type" value="Genomic_DNA"/>
</dbReference>
<evidence type="ECO:0000259" key="3">
    <source>
        <dbReference type="Pfam" id="PF20434"/>
    </source>
</evidence>
<feature type="signal peptide" evidence="2">
    <location>
        <begin position="1"/>
        <end position="27"/>
    </location>
</feature>
<sequence>MKTHQIIRCLGYTITLAASALSLPASAANLTVSQHFSIWPSTTANTTTTETVIERSKSPSVHDRAWININKTELLSFPTQKPSSCSIIIAPGGGYKRVVFDKEGIDMVPDLNQHGLNVFILKYRLPSDSASDREWQPLEDAQRAVRYIRAHAKEWQLNNQCVGVLGFSAGGQLASSLATQFDRKVYQPIDNIDTFSARPDFVGLIYPVITMEKKYAHNSTRKILLGKSPTTTQIDDHSAEKWVSDATPPTFIGLANDDKSVNQMNSILYYEALHKHHIPVEMHIFQSSGHGFGIRNAKGTAKEWLPLFNQWLKQNHFVG</sequence>
<dbReference type="Pfam" id="PF20434">
    <property type="entry name" value="BD-FAE"/>
    <property type="match status" value="1"/>
</dbReference>
<reference evidence="4 5" key="1">
    <citation type="submission" date="2019-10" db="EMBL/GenBank/DDBJ databases">
        <title>Vibrio sp. nov. isolated from a shrimp pond.</title>
        <authorList>
            <person name="Gomez-Gil B."/>
            <person name="Enciso-Ibarra J."/>
            <person name="Enciso-Ibarra K."/>
            <person name="Bolan-Mejia C."/>
        </authorList>
    </citation>
    <scope>NUCLEOTIDE SEQUENCE [LARGE SCALE GENOMIC DNA]</scope>
    <source>
        <strain evidence="4 5">CAIM 722</strain>
    </source>
</reference>
<feature type="chain" id="PRO_5030511980" evidence="2">
    <location>
        <begin position="28"/>
        <end position="319"/>
    </location>
</feature>
<accession>A0A7X4RWZ0</accession>
<gene>
    <name evidence="4" type="ORF">F9817_22050</name>
</gene>
<dbReference type="PANTHER" id="PTHR48081">
    <property type="entry name" value="AB HYDROLASE SUPERFAMILY PROTEIN C4A8.06C"/>
    <property type="match status" value="1"/>
</dbReference>
<dbReference type="InterPro" id="IPR050300">
    <property type="entry name" value="GDXG_lipolytic_enzyme"/>
</dbReference>
<dbReference type="InterPro" id="IPR049492">
    <property type="entry name" value="BD-FAE-like_dom"/>
</dbReference>
<name>A0A7X4RWZ0_9VIBR</name>
<dbReference type="InterPro" id="IPR029058">
    <property type="entry name" value="AB_hydrolase_fold"/>
</dbReference>
<protein>
    <submittedName>
        <fullName evidence="4">Alpha/beta hydrolase fold domain-containing protein</fullName>
    </submittedName>
</protein>
<dbReference type="Proteomes" id="UP000462621">
    <property type="component" value="Unassembled WGS sequence"/>
</dbReference>
<evidence type="ECO:0000256" key="2">
    <source>
        <dbReference type="SAM" id="SignalP"/>
    </source>
</evidence>
<keyword evidence="2" id="KW-0732">Signal</keyword>
<dbReference type="SUPFAM" id="SSF53474">
    <property type="entry name" value="alpha/beta-Hydrolases"/>
    <property type="match status" value="1"/>
</dbReference>
<proteinExistence type="predicted"/>
<evidence type="ECO:0000313" key="4">
    <source>
        <dbReference type="EMBL" id="MZI95872.1"/>
    </source>
</evidence>
<keyword evidence="1 4" id="KW-0378">Hydrolase</keyword>
<feature type="domain" description="BD-FAE-like" evidence="3">
    <location>
        <begin position="84"/>
        <end position="273"/>
    </location>
</feature>
<evidence type="ECO:0000256" key="1">
    <source>
        <dbReference type="ARBA" id="ARBA00022801"/>
    </source>
</evidence>
<dbReference type="PANTHER" id="PTHR48081:SF6">
    <property type="entry name" value="PEPTIDASE S9 PROLYL OLIGOPEPTIDASE CATALYTIC DOMAIN-CONTAINING PROTEIN"/>
    <property type="match status" value="1"/>
</dbReference>
<dbReference type="AlphaFoldDB" id="A0A7X4RWZ0"/>
<comment type="caution">
    <text evidence="4">The sequence shown here is derived from an EMBL/GenBank/DDBJ whole genome shotgun (WGS) entry which is preliminary data.</text>
</comment>
<dbReference type="GO" id="GO:0016787">
    <property type="term" value="F:hydrolase activity"/>
    <property type="evidence" value="ECO:0007669"/>
    <property type="project" value="UniProtKB-KW"/>
</dbReference>
<evidence type="ECO:0000313" key="5">
    <source>
        <dbReference type="Proteomes" id="UP000462621"/>
    </source>
</evidence>
<keyword evidence="5" id="KW-1185">Reference proteome</keyword>
<dbReference type="RefSeq" id="WP_161158368.1">
    <property type="nucleotide sequence ID" value="NZ_WEKT01000076.1"/>
</dbReference>
<organism evidence="4 5">
    <name type="scientific">Vibrio eleionomae</name>
    <dbReference type="NCBI Taxonomy" id="2653505"/>
    <lineage>
        <taxon>Bacteria</taxon>
        <taxon>Pseudomonadati</taxon>
        <taxon>Pseudomonadota</taxon>
        <taxon>Gammaproteobacteria</taxon>
        <taxon>Vibrionales</taxon>
        <taxon>Vibrionaceae</taxon>
        <taxon>Vibrio</taxon>
    </lineage>
</organism>
<dbReference type="Gene3D" id="3.40.50.1820">
    <property type="entry name" value="alpha/beta hydrolase"/>
    <property type="match status" value="1"/>
</dbReference>